<dbReference type="AlphaFoldDB" id="A0ABD6DLK9"/>
<reference evidence="3 4" key="1">
    <citation type="journal article" date="2019" name="Int. J. Syst. Evol. Microbiol.">
        <title>The Global Catalogue of Microorganisms (GCM) 10K type strain sequencing project: providing services to taxonomists for standard genome sequencing and annotation.</title>
        <authorList>
            <consortium name="The Broad Institute Genomics Platform"/>
            <consortium name="The Broad Institute Genome Sequencing Center for Infectious Disease"/>
            <person name="Wu L."/>
            <person name="Ma J."/>
        </authorList>
    </citation>
    <scope>NUCLEOTIDE SEQUENCE [LARGE SCALE GENOMIC DNA]</scope>
    <source>
        <strain evidence="3 4">CGMCC 1.10390</strain>
    </source>
</reference>
<evidence type="ECO:0000313" key="3">
    <source>
        <dbReference type="EMBL" id="MFD1646227.1"/>
    </source>
</evidence>
<feature type="transmembrane region" description="Helical" evidence="2">
    <location>
        <begin position="281"/>
        <end position="304"/>
    </location>
</feature>
<feature type="transmembrane region" description="Helical" evidence="2">
    <location>
        <begin position="352"/>
        <end position="371"/>
    </location>
</feature>
<evidence type="ECO:0000256" key="2">
    <source>
        <dbReference type="SAM" id="Phobius"/>
    </source>
</evidence>
<evidence type="ECO:0000313" key="4">
    <source>
        <dbReference type="Proteomes" id="UP001597034"/>
    </source>
</evidence>
<evidence type="ECO:0000256" key="1">
    <source>
        <dbReference type="SAM" id="MobiDB-lite"/>
    </source>
</evidence>
<protein>
    <submittedName>
        <fullName evidence="3">ZIP family metal transporter</fullName>
    </submittedName>
</protein>
<dbReference type="EMBL" id="JBHUDO010000002">
    <property type="protein sequence ID" value="MFD1646227.1"/>
    <property type="molecule type" value="Genomic_DNA"/>
</dbReference>
<keyword evidence="2" id="KW-0472">Membrane</keyword>
<keyword evidence="2" id="KW-0812">Transmembrane</keyword>
<name>A0ABD6DLK9_9EURY</name>
<feature type="transmembrane region" description="Helical" evidence="2">
    <location>
        <begin position="228"/>
        <end position="250"/>
    </location>
</feature>
<proteinExistence type="predicted"/>
<dbReference type="RefSeq" id="WP_256398250.1">
    <property type="nucleotide sequence ID" value="NZ_JANHJR010000001.1"/>
</dbReference>
<organism evidence="3 4">
    <name type="scientific">Haloarchaeobius litoreus</name>
    <dbReference type="NCBI Taxonomy" id="755306"/>
    <lineage>
        <taxon>Archaea</taxon>
        <taxon>Methanobacteriati</taxon>
        <taxon>Methanobacteriota</taxon>
        <taxon>Stenosarchaea group</taxon>
        <taxon>Halobacteria</taxon>
        <taxon>Halobacteriales</taxon>
        <taxon>Halorubellaceae</taxon>
        <taxon>Haloarchaeobius</taxon>
    </lineage>
</organism>
<accession>A0ABD6DLK9</accession>
<sequence length="408" mass="42573">MSDEPESDGGVVTHEESPTGPFGLPTVVAGVVPIVMLAVLVGVFLVTTPLAGLQSDGEPLPDVSIDYTTVPEEGTLVVHVTNNGAAPVTIDQLQIDDAYWNYEMSSPGDDRTLQPRESGTIRVPYHWSPGFDHHVTVMTAGGATFGETIVATQQTPGFDFDVVLTLAVVGLFVGVIPVALGMLWFPFLESMSDRWLHAVLAFSAGILAFLAVDAGFEAFELGRAVPSAYMGELLVVLGIVGAMLLLQAAMDWQSGGGEPSGLSLAYAAALGIGLHNLAEGLAIGSAFALGRASLGAFLIVGFMIHNVTEGPVVVAPLARSERPALWHFGAIGLLAGAPAILGGWIGNLFFSPLLGALFLAIGVGALLQVVFDIGGMIRKRGELLSTTNSLGFLVGLVVMYATDFFITL</sequence>
<feature type="transmembrane region" description="Helical" evidence="2">
    <location>
        <begin position="383"/>
        <end position="402"/>
    </location>
</feature>
<feature type="transmembrane region" description="Helical" evidence="2">
    <location>
        <begin position="162"/>
        <end position="183"/>
    </location>
</feature>
<comment type="caution">
    <text evidence="3">The sequence shown here is derived from an EMBL/GenBank/DDBJ whole genome shotgun (WGS) entry which is preliminary data.</text>
</comment>
<keyword evidence="2" id="KW-1133">Transmembrane helix</keyword>
<feature type="region of interest" description="Disordered" evidence="1">
    <location>
        <begin position="1"/>
        <end position="22"/>
    </location>
</feature>
<feature type="transmembrane region" description="Helical" evidence="2">
    <location>
        <begin position="22"/>
        <end position="46"/>
    </location>
</feature>
<feature type="transmembrane region" description="Helical" evidence="2">
    <location>
        <begin position="195"/>
        <end position="216"/>
    </location>
</feature>
<gene>
    <name evidence="3" type="ORF">ACFSBL_11085</name>
</gene>
<dbReference type="Proteomes" id="UP001597034">
    <property type="component" value="Unassembled WGS sequence"/>
</dbReference>
<feature type="transmembrane region" description="Helical" evidence="2">
    <location>
        <begin position="325"/>
        <end position="346"/>
    </location>
</feature>
<keyword evidence="4" id="KW-1185">Reference proteome</keyword>